<dbReference type="Proteomes" id="UP000765509">
    <property type="component" value="Unassembled WGS sequence"/>
</dbReference>
<evidence type="ECO:0000313" key="2">
    <source>
        <dbReference type="EMBL" id="MBW0539754.1"/>
    </source>
</evidence>
<name>A0A9Q3II93_9BASI</name>
<evidence type="ECO:0000313" key="3">
    <source>
        <dbReference type="Proteomes" id="UP000765509"/>
    </source>
</evidence>
<keyword evidence="3" id="KW-1185">Reference proteome</keyword>
<evidence type="ECO:0000256" key="1">
    <source>
        <dbReference type="SAM" id="MobiDB-lite"/>
    </source>
</evidence>
<accession>A0A9Q3II93</accession>
<sequence length="66" mass="7355">MLNYRERRSGFPQKNAAHLRHTRAIPAAVSHTIDHHAGTRLPPKTAETPNLALQKMETSTNAASQR</sequence>
<dbReference type="EMBL" id="AVOT02044400">
    <property type="protein sequence ID" value="MBW0539754.1"/>
    <property type="molecule type" value="Genomic_DNA"/>
</dbReference>
<protein>
    <submittedName>
        <fullName evidence="2">Uncharacterized protein</fullName>
    </submittedName>
</protein>
<feature type="compositionally biased region" description="Polar residues" evidence="1">
    <location>
        <begin position="56"/>
        <end position="66"/>
    </location>
</feature>
<reference evidence="2" key="1">
    <citation type="submission" date="2021-03" db="EMBL/GenBank/DDBJ databases">
        <title>Draft genome sequence of rust myrtle Austropuccinia psidii MF-1, a brazilian biotype.</title>
        <authorList>
            <person name="Quecine M.C."/>
            <person name="Pachon D.M.R."/>
            <person name="Bonatelli M.L."/>
            <person name="Correr F.H."/>
            <person name="Franceschini L.M."/>
            <person name="Leite T.F."/>
            <person name="Margarido G.R.A."/>
            <person name="Almeida C.A."/>
            <person name="Ferrarezi J.A."/>
            <person name="Labate C.A."/>
        </authorList>
    </citation>
    <scope>NUCLEOTIDE SEQUENCE</scope>
    <source>
        <strain evidence="2">MF-1</strain>
    </source>
</reference>
<organism evidence="2 3">
    <name type="scientific">Austropuccinia psidii MF-1</name>
    <dbReference type="NCBI Taxonomy" id="1389203"/>
    <lineage>
        <taxon>Eukaryota</taxon>
        <taxon>Fungi</taxon>
        <taxon>Dikarya</taxon>
        <taxon>Basidiomycota</taxon>
        <taxon>Pucciniomycotina</taxon>
        <taxon>Pucciniomycetes</taxon>
        <taxon>Pucciniales</taxon>
        <taxon>Sphaerophragmiaceae</taxon>
        <taxon>Austropuccinia</taxon>
    </lineage>
</organism>
<proteinExistence type="predicted"/>
<dbReference type="AlphaFoldDB" id="A0A9Q3II93"/>
<feature type="region of interest" description="Disordered" evidence="1">
    <location>
        <begin position="34"/>
        <end position="66"/>
    </location>
</feature>
<comment type="caution">
    <text evidence="2">The sequence shown here is derived from an EMBL/GenBank/DDBJ whole genome shotgun (WGS) entry which is preliminary data.</text>
</comment>
<gene>
    <name evidence="2" type="ORF">O181_079469</name>
</gene>